<name>A0A6I5KZU3_9FLAO</name>
<dbReference type="Pfam" id="PF12724">
    <property type="entry name" value="Flavodoxin_5"/>
    <property type="match status" value="1"/>
</dbReference>
<sequence>MKILIIYGSLEGQTGKIARFMENLLQKDSHEVILANANDHPPVPNAFDALLIGSSIHFNSYNPLIKRYVNDNIEELNRRVAGFFSVSMAIVSNLQEKHQEVNQLTQQFLTDTGWHTDNVWHIEGALKFTKYDYLKKIMMRSIAQNDIGPIDINKDYEYTDWKKVKDHVSQFSNLLKTKFHGQT</sequence>
<evidence type="ECO:0000313" key="2">
    <source>
        <dbReference type="EMBL" id="NDV43458.1"/>
    </source>
</evidence>
<dbReference type="Gene3D" id="3.40.50.360">
    <property type="match status" value="1"/>
</dbReference>
<dbReference type="PANTHER" id="PTHR38030">
    <property type="entry name" value="PROTOPORPHYRINOGEN IX DEHYDROGENASE [MENAQUINONE]"/>
    <property type="match status" value="1"/>
</dbReference>
<feature type="domain" description="Flavodoxin" evidence="1">
    <location>
        <begin position="4"/>
        <end position="149"/>
    </location>
</feature>
<dbReference type="GO" id="GO:0006783">
    <property type="term" value="P:heme biosynthetic process"/>
    <property type="evidence" value="ECO:0007669"/>
    <property type="project" value="TreeGrafter"/>
</dbReference>
<dbReference type="AlphaFoldDB" id="A0A6I5KZU3"/>
<evidence type="ECO:0000259" key="1">
    <source>
        <dbReference type="Pfam" id="PF12724"/>
    </source>
</evidence>
<dbReference type="InterPro" id="IPR052200">
    <property type="entry name" value="Protoporphyrinogen_IX_DH"/>
</dbReference>
<dbReference type="SUPFAM" id="SSF52218">
    <property type="entry name" value="Flavoproteins"/>
    <property type="match status" value="1"/>
</dbReference>
<dbReference type="EMBL" id="JAAAMI010000003">
    <property type="protein sequence ID" value="NDV43458.1"/>
    <property type="molecule type" value="Genomic_DNA"/>
</dbReference>
<dbReference type="GO" id="GO:0070819">
    <property type="term" value="F:menaquinone-dependent protoporphyrinogen oxidase activity"/>
    <property type="evidence" value="ECO:0007669"/>
    <property type="project" value="TreeGrafter"/>
</dbReference>
<reference evidence="2 3" key="1">
    <citation type="submission" date="2020-01" db="EMBL/GenBank/DDBJ databases">
        <title>Muricauda sediminis sp.nov. 40Bstr401.</title>
        <authorList>
            <person name="Xue Z."/>
            <person name="Zhu S."/>
            <person name="Ren N."/>
            <person name="Chen T."/>
            <person name="Chen X."/>
            <person name="Chen J."/>
            <person name="Yang J."/>
        </authorList>
    </citation>
    <scope>NUCLEOTIDE SEQUENCE [LARGE SCALE GENOMIC DNA]</scope>
    <source>
        <strain evidence="2 3">40Bstr401</strain>
    </source>
</reference>
<accession>A0A6I5KZU3</accession>
<protein>
    <recommendedName>
        <fullName evidence="1">Flavodoxin domain-containing protein</fullName>
    </recommendedName>
</protein>
<organism evidence="2 3">
    <name type="scientific">Flagellimonas sediminis</name>
    <dbReference type="NCBI Taxonomy" id="2696468"/>
    <lineage>
        <taxon>Bacteria</taxon>
        <taxon>Pseudomonadati</taxon>
        <taxon>Bacteroidota</taxon>
        <taxon>Flavobacteriia</taxon>
        <taxon>Flavobacteriales</taxon>
        <taxon>Flavobacteriaceae</taxon>
        <taxon>Flagellimonas</taxon>
    </lineage>
</organism>
<gene>
    <name evidence="2" type="ORF">GTK07_08965</name>
</gene>
<evidence type="ECO:0000313" key="3">
    <source>
        <dbReference type="Proteomes" id="UP000468707"/>
    </source>
</evidence>
<dbReference type="RefSeq" id="WP_163634943.1">
    <property type="nucleotide sequence ID" value="NZ_JAAAMI010000003.1"/>
</dbReference>
<comment type="caution">
    <text evidence="2">The sequence shown here is derived from an EMBL/GenBank/DDBJ whole genome shotgun (WGS) entry which is preliminary data.</text>
</comment>
<dbReference type="GO" id="GO:0010181">
    <property type="term" value="F:FMN binding"/>
    <property type="evidence" value="ECO:0007669"/>
    <property type="project" value="TreeGrafter"/>
</dbReference>
<dbReference type="Proteomes" id="UP000468707">
    <property type="component" value="Unassembled WGS sequence"/>
</dbReference>
<dbReference type="PANTHER" id="PTHR38030:SF2">
    <property type="entry name" value="PROTOPORPHYRINOGEN IX DEHYDROGENASE [QUINONE]"/>
    <property type="match status" value="1"/>
</dbReference>
<proteinExistence type="predicted"/>
<keyword evidence="3" id="KW-1185">Reference proteome</keyword>
<dbReference type="InterPro" id="IPR029039">
    <property type="entry name" value="Flavoprotein-like_sf"/>
</dbReference>
<dbReference type="InterPro" id="IPR026816">
    <property type="entry name" value="Flavodoxin_dom"/>
</dbReference>